<dbReference type="GO" id="GO:0015165">
    <property type="term" value="F:pyrimidine nucleotide-sugar transmembrane transporter activity"/>
    <property type="evidence" value="ECO:0007669"/>
    <property type="project" value="InterPro"/>
</dbReference>
<comment type="similarity">
    <text evidence="2">Belongs to the nucleotide-sugar transporter family. SLC35A subfamily.</text>
</comment>
<evidence type="ECO:0000256" key="2">
    <source>
        <dbReference type="ARBA" id="ARBA00009976"/>
    </source>
</evidence>
<evidence type="ECO:0000313" key="9">
    <source>
        <dbReference type="Proteomes" id="UP000264840"/>
    </source>
</evidence>
<feature type="transmembrane region" description="Helical" evidence="7">
    <location>
        <begin position="45"/>
        <end position="67"/>
    </location>
</feature>
<feature type="transmembrane region" description="Helical" evidence="7">
    <location>
        <begin position="355"/>
        <end position="372"/>
    </location>
</feature>
<dbReference type="InterPro" id="IPR007271">
    <property type="entry name" value="Nuc_sug_transpt"/>
</dbReference>
<keyword evidence="6 7" id="KW-0472">Membrane</keyword>
<dbReference type="AlphaFoldDB" id="A0A3Q3BJR2"/>
<reference evidence="8" key="1">
    <citation type="submission" date="2025-08" db="UniProtKB">
        <authorList>
            <consortium name="Ensembl"/>
        </authorList>
    </citation>
    <scope>IDENTIFICATION</scope>
</reference>
<evidence type="ECO:0000256" key="5">
    <source>
        <dbReference type="ARBA" id="ARBA00022989"/>
    </source>
</evidence>
<keyword evidence="9" id="KW-1185">Reference proteome</keyword>
<reference evidence="8" key="2">
    <citation type="submission" date="2025-09" db="UniProtKB">
        <authorList>
            <consortium name="Ensembl"/>
        </authorList>
    </citation>
    <scope>IDENTIFICATION</scope>
</reference>
<keyword evidence="5 7" id="KW-1133">Transmembrane helix</keyword>
<name>A0A3Q3BJR2_HAPBU</name>
<sequence length="395" mass="43881">MNEATMANENVSVIFKVYCLTVMTLVAATYTVALRYTRTISTEELYFSTTAVCIAEVIKLVLSLGMLTKETASLIKLKATLQEHIFCSPKELLKLSVPSVVYAVQNNMAFIALSNLDVAVYQVTYQLKIPCTALCTVLMLNRSLNRLQWFSVFMLCGGVTLVQWKPAEATKVQVGRHVTPSWLLSKPLLISCDTTSSKLTFILKISLIYKLYHLFCSSSLILFSQIEQNPVIGFIAIAVAVLCSGFAGVYFEKVLKSSETSLWVRNIQMYLSGIVITLIGVYMTDGERVMEKGFFFGYTPWVFFVVFLASVGGLYTSVVVKYTDNIMKGFSAAAAIVLSMVASVILFGLQITMTFASGAFFVCISIYLYGLPKQDTSRLTWKDTNLEDKQKLISV</sequence>
<evidence type="ECO:0000256" key="1">
    <source>
        <dbReference type="ARBA" id="ARBA00004653"/>
    </source>
</evidence>
<proteinExistence type="inferred from homology"/>
<dbReference type="PANTHER" id="PTHR10231">
    <property type="entry name" value="NUCLEOTIDE-SUGAR TRANSMEMBRANE TRANSPORTER"/>
    <property type="match status" value="1"/>
</dbReference>
<evidence type="ECO:0000256" key="3">
    <source>
        <dbReference type="ARBA" id="ARBA00022597"/>
    </source>
</evidence>
<feature type="transmembrane region" description="Helical" evidence="7">
    <location>
        <begin position="295"/>
        <end position="318"/>
    </location>
</feature>
<dbReference type="OMA" id="KCYVIAS"/>
<dbReference type="GeneTree" id="ENSGT00950000182827"/>
<dbReference type="Ensembl" id="ENSHBUT00000014387.1">
    <property type="protein sequence ID" value="ENSHBUP00000001081.1"/>
    <property type="gene ID" value="ENSHBUG00000002262.1"/>
</dbReference>
<dbReference type="SUPFAM" id="SSF103481">
    <property type="entry name" value="Multidrug resistance efflux transporter EmrE"/>
    <property type="match status" value="1"/>
</dbReference>
<feature type="transmembrane region" description="Helical" evidence="7">
    <location>
        <begin position="207"/>
        <end position="226"/>
    </location>
</feature>
<keyword evidence="4 7" id="KW-0812">Transmembrane</keyword>
<dbReference type="PIRSF" id="PIRSF005799">
    <property type="entry name" value="UDP-gal_transpt"/>
    <property type="match status" value="1"/>
</dbReference>
<feature type="transmembrane region" description="Helical" evidence="7">
    <location>
        <begin position="330"/>
        <end position="349"/>
    </location>
</feature>
<evidence type="ECO:0000313" key="8">
    <source>
        <dbReference type="Ensembl" id="ENSHBUP00000001081.1"/>
    </source>
</evidence>
<keyword evidence="3" id="KW-0762">Sugar transport</keyword>
<evidence type="ECO:0000256" key="4">
    <source>
        <dbReference type="ARBA" id="ARBA00022692"/>
    </source>
</evidence>
<evidence type="ECO:0000256" key="7">
    <source>
        <dbReference type="SAM" id="Phobius"/>
    </source>
</evidence>
<keyword evidence="3" id="KW-0813">Transport</keyword>
<dbReference type="Pfam" id="PF04142">
    <property type="entry name" value="Nuc_sug_transp"/>
    <property type="match status" value="1"/>
</dbReference>
<dbReference type="GO" id="GO:0000139">
    <property type="term" value="C:Golgi membrane"/>
    <property type="evidence" value="ECO:0007669"/>
    <property type="project" value="UniProtKB-SubCell"/>
</dbReference>
<accession>A0A3Q3BJR2</accession>
<dbReference type="InterPro" id="IPR037185">
    <property type="entry name" value="EmrE-like"/>
</dbReference>
<organism evidence="8 9">
    <name type="scientific">Haplochromis burtoni</name>
    <name type="common">Burton's mouthbrooder</name>
    <name type="synonym">Chromis burtoni</name>
    <dbReference type="NCBI Taxonomy" id="8153"/>
    <lineage>
        <taxon>Eukaryota</taxon>
        <taxon>Metazoa</taxon>
        <taxon>Chordata</taxon>
        <taxon>Craniata</taxon>
        <taxon>Vertebrata</taxon>
        <taxon>Euteleostomi</taxon>
        <taxon>Actinopterygii</taxon>
        <taxon>Neopterygii</taxon>
        <taxon>Teleostei</taxon>
        <taxon>Neoteleostei</taxon>
        <taxon>Acanthomorphata</taxon>
        <taxon>Ovalentaria</taxon>
        <taxon>Cichlomorphae</taxon>
        <taxon>Cichliformes</taxon>
        <taxon>Cichlidae</taxon>
        <taxon>African cichlids</taxon>
        <taxon>Pseudocrenilabrinae</taxon>
        <taxon>Haplochromini</taxon>
        <taxon>Haplochromis</taxon>
    </lineage>
</organism>
<dbReference type="STRING" id="8153.ENSHBUP00000001081"/>
<evidence type="ECO:0000256" key="6">
    <source>
        <dbReference type="ARBA" id="ARBA00023136"/>
    </source>
</evidence>
<feature type="transmembrane region" description="Helical" evidence="7">
    <location>
        <begin position="12"/>
        <end position="33"/>
    </location>
</feature>
<dbReference type="NCBIfam" id="TIGR00803">
    <property type="entry name" value="nst"/>
    <property type="match status" value="2"/>
</dbReference>
<feature type="transmembrane region" description="Helical" evidence="7">
    <location>
        <begin position="232"/>
        <end position="251"/>
    </location>
</feature>
<comment type="subcellular location">
    <subcellularLocation>
        <location evidence="1">Golgi apparatus membrane</location>
        <topology evidence="1">Multi-pass membrane protein</topology>
    </subcellularLocation>
</comment>
<feature type="transmembrane region" description="Helical" evidence="7">
    <location>
        <begin position="263"/>
        <end position="283"/>
    </location>
</feature>
<dbReference type="Proteomes" id="UP000264840">
    <property type="component" value="Unplaced"/>
</dbReference>
<protein>
    <submittedName>
        <fullName evidence="8">Solute carrier family 35 member A1</fullName>
    </submittedName>
</protein>